<evidence type="ECO:0000256" key="2">
    <source>
        <dbReference type="ARBA" id="ARBA00007783"/>
    </source>
</evidence>
<evidence type="ECO:0000313" key="12">
    <source>
        <dbReference type="EMBL" id="GGA05002.1"/>
    </source>
</evidence>
<dbReference type="GO" id="GO:0043190">
    <property type="term" value="C:ATP-binding cassette (ABC) transporter complex"/>
    <property type="evidence" value="ECO:0007669"/>
    <property type="project" value="InterPro"/>
</dbReference>
<evidence type="ECO:0000256" key="1">
    <source>
        <dbReference type="ARBA" id="ARBA00004429"/>
    </source>
</evidence>
<dbReference type="InterPro" id="IPR000412">
    <property type="entry name" value="ABC_2_transport"/>
</dbReference>
<keyword evidence="3 10" id="KW-0813">Transport</keyword>
<dbReference type="InterPro" id="IPR047817">
    <property type="entry name" value="ABC2_TM_bact-type"/>
</dbReference>
<gene>
    <name evidence="12" type="ORF">GCM10011333_04580</name>
</gene>
<keyword evidence="4 10" id="KW-1003">Cell membrane</keyword>
<dbReference type="PANTHER" id="PTHR30413">
    <property type="entry name" value="INNER MEMBRANE TRANSPORT PERMEASE"/>
    <property type="match status" value="1"/>
</dbReference>
<feature type="transmembrane region" description="Helical" evidence="10">
    <location>
        <begin position="252"/>
        <end position="272"/>
    </location>
</feature>
<evidence type="ECO:0000256" key="3">
    <source>
        <dbReference type="ARBA" id="ARBA00022448"/>
    </source>
</evidence>
<keyword evidence="8 10" id="KW-0472">Membrane</keyword>
<evidence type="ECO:0000256" key="8">
    <source>
        <dbReference type="ARBA" id="ARBA00023136"/>
    </source>
</evidence>
<keyword evidence="9" id="KW-0046">Antibiotic resistance</keyword>
<accession>A0A8J2TVS8</accession>
<keyword evidence="5" id="KW-0997">Cell inner membrane</keyword>
<comment type="similarity">
    <text evidence="2 10">Belongs to the ABC-2 integral membrane protein family.</text>
</comment>
<protein>
    <recommendedName>
        <fullName evidence="10">Transport permease protein</fullName>
    </recommendedName>
</protein>
<feature type="transmembrane region" description="Helical" evidence="10">
    <location>
        <begin position="158"/>
        <end position="182"/>
    </location>
</feature>
<dbReference type="EMBL" id="BMFY01000002">
    <property type="protein sequence ID" value="GGA05002.1"/>
    <property type="molecule type" value="Genomic_DNA"/>
</dbReference>
<proteinExistence type="inferred from homology"/>
<keyword evidence="6 10" id="KW-0812">Transmembrane</keyword>
<evidence type="ECO:0000256" key="7">
    <source>
        <dbReference type="ARBA" id="ARBA00022989"/>
    </source>
</evidence>
<dbReference type="PANTHER" id="PTHR30413:SF8">
    <property type="entry name" value="TRANSPORT PERMEASE PROTEIN"/>
    <property type="match status" value="1"/>
</dbReference>
<feature type="domain" description="ABC transmembrane type-2" evidence="11">
    <location>
        <begin position="52"/>
        <end position="274"/>
    </location>
</feature>
<dbReference type="GO" id="GO:0140359">
    <property type="term" value="F:ABC-type transporter activity"/>
    <property type="evidence" value="ECO:0007669"/>
    <property type="project" value="InterPro"/>
</dbReference>
<reference evidence="12" key="1">
    <citation type="journal article" date="2014" name="Int. J. Syst. Evol. Microbiol.">
        <title>Complete genome sequence of Corynebacterium casei LMG S-19264T (=DSM 44701T), isolated from a smear-ripened cheese.</title>
        <authorList>
            <consortium name="US DOE Joint Genome Institute (JGI-PGF)"/>
            <person name="Walter F."/>
            <person name="Albersmeier A."/>
            <person name="Kalinowski J."/>
            <person name="Ruckert C."/>
        </authorList>
    </citation>
    <scope>NUCLEOTIDE SEQUENCE</scope>
    <source>
        <strain evidence="12">CGMCC 1.12785</strain>
    </source>
</reference>
<dbReference type="GO" id="GO:0015920">
    <property type="term" value="P:lipopolysaccharide transport"/>
    <property type="evidence" value="ECO:0007669"/>
    <property type="project" value="TreeGrafter"/>
</dbReference>
<keyword evidence="7 10" id="KW-1133">Transmembrane helix</keyword>
<keyword evidence="13" id="KW-1185">Reference proteome</keyword>
<reference evidence="12" key="2">
    <citation type="submission" date="2020-09" db="EMBL/GenBank/DDBJ databases">
        <authorList>
            <person name="Sun Q."/>
            <person name="Zhou Y."/>
        </authorList>
    </citation>
    <scope>NUCLEOTIDE SEQUENCE</scope>
    <source>
        <strain evidence="12">CGMCC 1.12785</strain>
    </source>
</reference>
<comment type="caution">
    <text evidence="10">Lacks conserved residue(s) required for the propagation of feature annotation.</text>
</comment>
<evidence type="ECO:0000256" key="4">
    <source>
        <dbReference type="ARBA" id="ARBA00022475"/>
    </source>
</evidence>
<organism evidence="12 13">
    <name type="scientific">Sediminivirga luteola</name>
    <dbReference type="NCBI Taxonomy" id="1774748"/>
    <lineage>
        <taxon>Bacteria</taxon>
        <taxon>Bacillati</taxon>
        <taxon>Actinomycetota</taxon>
        <taxon>Actinomycetes</taxon>
        <taxon>Micrococcales</taxon>
        <taxon>Brevibacteriaceae</taxon>
        <taxon>Sediminivirga</taxon>
    </lineage>
</organism>
<dbReference type="AlphaFoldDB" id="A0A8J2TVS8"/>
<evidence type="ECO:0000259" key="11">
    <source>
        <dbReference type="PROSITE" id="PS51012"/>
    </source>
</evidence>
<evidence type="ECO:0000256" key="9">
    <source>
        <dbReference type="ARBA" id="ARBA00023251"/>
    </source>
</evidence>
<dbReference type="PROSITE" id="PS51012">
    <property type="entry name" value="ABC_TM2"/>
    <property type="match status" value="1"/>
</dbReference>
<dbReference type="PRINTS" id="PR00164">
    <property type="entry name" value="ABC2TRNSPORT"/>
</dbReference>
<evidence type="ECO:0000256" key="10">
    <source>
        <dbReference type="RuleBase" id="RU361157"/>
    </source>
</evidence>
<dbReference type="GO" id="GO:0046677">
    <property type="term" value="P:response to antibiotic"/>
    <property type="evidence" value="ECO:0007669"/>
    <property type="project" value="UniProtKB-KW"/>
</dbReference>
<evidence type="ECO:0000256" key="6">
    <source>
        <dbReference type="ARBA" id="ARBA00022692"/>
    </source>
</evidence>
<evidence type="ECO:0000313" key="13">
    <source>
        <dbReference type="Proteomes" id="UP000616114"/>
    </source>
</evidence>
<dbReference type="Proteomes" id="UP000616114">
    <property type="component" value="Unassembled WGS sequence"/>
</dbReference>
<dbReference type="InterPro" id="IPR013525">
    <property type="entry name" value="ABC2_TM"/>
</dbReference>
<feature type="transmembrane region" description="Helical" evidence="10">
    <location>
        <begin position="52"/>
        <end position="78"/>
    </location>
</feature>
<dbReference type="Pfam" id="PF01061">
    <property type="entry name" value="ABC2_membrane"/>
    <property type="match status" value="1"/>
</dbReference>
<dbReference type="RefSeq" id="WP_188549310.1">
    <property type="nucleotide sequence ID" value="NZ_BMFY01000002.1"/>
</dbReference>
<sequence>MSASELAEAHGLAKVGGRPPLHHYLVQVWRRRDFTISLARFRIQSENERNRLGMLWVLLRPCFSAIVYGLVFGLILAASRPDNFVPFLVIGVFALEFFNSSLNQGAKSIISNSALVQSLPFPRMVLPLATVIQQLMNFVPTLALMIALTMIWGARPDVLWLLLIPLLAIFFVLNTGVGLIAARLTVHVRDLSQFIPFISRMIFYTSGVFFDPMNIVRDHPGLQVVFDWHPLYNILAIMRGILLPDYAIPEQYWLHVSLWAVVLFVIGVVFFWQAEERYGRDD</sequence>
<evidence type="ECO:0000256" key="5">
    <source>
        <dbReference type="ARBA" id="ARBA00022519"/>
    </source>
</evidence>
<feature type="transmembrane region" description="Helical" evidence="10">
    <location>
        <begin position="124"/>
        <end position="152"/>
    </location>
</feature>
<comment type="caution">
    <text evidence="12">The sequence shown here is derived from an EMBL/GenBank/DDBJ whole genome shotgun (WGS) entry which is preliminary data.</text>
</comment>
<comment type="subcellular location">
    <subcellularLocation>
        <location evidence="1">Cell inner membrane</location>
        <topology evidence="1">Multi-pass membrane protein</topology>
    </subcellularLocation>
    <subcellularLocation>
        <location evidence="10">Cell membrane</location>
        <topology evidence="10">Multi-pass membrane protein</topology>
    </subcellularLocation>
</comment>
<name>A0A8J2TVS8_9MICO</name>